<feature type="compositionally biased region" description="Basic and acidic residues" evidence="2">
    <location>
        <begin position="564"/>
        <end position="587"/>
    </location>
</feature>
<accession>A0A091CP59</accession>
<evidence type="ECO:0000313" key="4">
    <source>
        <dbReference type="EMBL" id="KFO19827.1"/>
    </source>
</evidence>
<dbReference type="InterPro" id="IPR001932">
    <property type="entry name" value="PPM-type_phosphatase-like_dom"/>
</dbReference>
<dbReference type="PANTHER" id="PTHR13832">
    <property type="entry name" value="PROTEIN PHOSPHATASE 2C"/>
    <property type="match status" value="1"/>
</dbReference>
<proteinExistence type="inferred from homology"/>
<keyword evidence="5" id="KW-1185">Reference proteome</keyword>
<dbReference type="OMA" id="NFYEGAA"/>
<gene>
    <name evidence="4" type="ORF">H920_18821</name>
</gene>
<feature type="region of interest" description="Disordered" evidence="2">
    <location>
        <begin position="39"/>
        <end position="59"/>
    </location>
</feature>
<dbReference type="PANTHER" id="PTHR13832:SF837">
    <property type="entry name" value="PROTEIN PHOSPHATASE 2C-LIKE DOMAIN-CONTAINING PROTEIN 1"/>
    <property type="match status" value="1"/>
</dbReference>
<organism evidence="4 5">
    <name type="scientific">Fukomys damarensis</name>
    <name type="common">Damaraland mole rat</name>
    <name type="synonym">Cryptomys damarensis</name>
    <dbReference type="NCBI Taxonomy" id="885580"/>
    <lineage>
        <taxon>Eukaryota</taxon>
        <taxon>Metazoa</taxon>
        <taxon>Chordata</taxon>
        <taxon>Craniata</taxon>
        <taxon>Vertebrata</taxon>
        <taxon>Euteleostomi</taxon>
        <taxon>Mammalia</taxon>
        <taxon>Eutheria</taxon>
        <taxon>Euarchontoglires</taxon>
        <taxon>Glires</taxon>
        <taxon>Rodentia</taxon>
        <taxon>Hystricomorpha</taxon>
        <taxon>Bathyergidae</taxon>
        <taxon>Fukomys</taxon>
    </lineage>
</organism>
<feature type="region of interest" description="Disordered" evidence="2">
    <location>
        <begin position="552"/>
        <end position="587"/>
    </location>
</feature>
<dbReference type="STRING" id="885580.ENSFDAP00000017373"/>
<comment type="similarity">
    <text evidence="1">Belongs to the PP2C family.</text>
</comment>
<dbReference type="InterPro" id="IPR015655">
    <property type="entry name" value="PP2C"/>
</dbReference>
<name>A0A091CP59_FUKDA</name>
<dbReference type="SUPFAM" id="SSF81606">
    <property type="entry name" value="PP2C-like"/>
    <property type="match status" value="1"/>
</dbReference>
<dbReference type="Proteomes" id="UP000028990">
    <property type="component" value="Unassembled WGS sequence"/>
</dbReference>
<dbReference type="AlphaFoldDB" id="A0A091CP59"/>
<dbReference type="SMART" id="SM00332">
    <property type="entry name" value="PP2Cc"/>
    <property type="match status" value="1"/>
</dbReference>
<dbReference type="CDD" id="cd00143">
    <property type="entry name" value="PP2Cc"/>
    <property type="match status" value="1"/>
</dbReference>
<dbReference type="GO" id="GO:0004722">
    <property type="term" value="F:protein serine/threonine phosphatase activity"/>
    <property type="evidence" value="ECO:0007669"/>
    <property type="project" value="InterPro"/>
</dbReference>
<dbReference type="PROSITE" id="PS51746">
    <property type="entry name" value="PPM_2"/>
    <property type="match status" value="1"/>
</dbReference>
<dbReference type="InterPro" id="IPR036457">
    <property type="entry name" value="PPM-type-like_dom_sf"/>
</dbReference>
<evidence type="ECO:0000256" key="1">
    <source>
        <dbReference type="ARBA" id="ARBA00006702"/>
    </source>
</evidence>
<evidence type="ECO:0000313" key="5">
    <source>
        <dbReference type="Proteomes" id="UP000028990"/>
    </source>
</evidence>
<dbReference type="OrthoDB" id="343114at2759"/>
<dbReference type="Gene3D" id="3.60.40.10">
    <property type="entry name" value="PPM-type phosphatase domain"/>
    <property type="match status" value="1"/>
</dbReference>
<dbReference type="Pfam" id="PF00481">
    <property type="entry name" value="PP2C"/>
    <property type="match status" value="1"/>
</dbReference>
<dbReference type="eggNOG" id="KOG0698">
    <property type="taxonomic scope" value="Eukaryota"/>
</dbReference>
<sequence>MNAASALRVYWKSRERERRKSTFDSEEEISFLVKKKSCFRKKASKPSGHSTDGEEQQVSPQEITFPCSICKQEVEIAGAFLHKKEHRALAALGLQWREGKKQPSSKVVAQRQLVISNLLSSFMLSEKVLQSINNAFELLWKKQMPVLCKTFDNIHRSCVYAPKLYHLLIKGAATCEGRNSTRKAAMNDTFTVISNFGNKPNVCFFGLFDGHLGSSAADLASAELPILLLHQFSKFDPSYLLSLEQQQVIDSFHGVFREDYTATEDLFSSTQKSMGAQRCQYEDIHKAFAKAFWRMDRLLRLGRKEVSRVVWSGCSAVTCILEGKIKHPYANMNWRNINSSDELADSFLSQTMPQIISGTLHVANAGNVQAVLCRNGKGFCLTKEHTTENTSERRRVLQNGAVITSNEPYGLLEGHIKTTRGLGFHGNLKLKKLIIPAPETISVPIDDLCQFIILATNGLWEVLDKEEVIALTITLFQIYKETCASITQNKSPHNKPLYLSISDKSISASESNIHILFQYNPESKEYMSTTNLKKNLSESKYSEHCVYKSKNVETFPPQTTNHEPCSKNETDRPTSADEGQTSKEESYPRNFFEGAAEYVSRELVNAALEAGSRDITVMVIFLNGSEYHLLI</sequence>
<feature type="domain" description="PPM-type phosphatase" evidence="3">
    <location>
        <begin position="169"/>
        <end position="622"/>
    </location>
</feature>
<dbReference type="EMBL" id="KN124889">
    <property type="protein sequence ID" value="KFO19827.1"/>
    <property type="molecule type" value="Genomic_DNA"/>
</dbReference>
<evidence type="ECO:0000256" key="2">
    <source>
        <dbReference type="SAM" id="MobiDB-lite"/>
    </source>
</evidence>
<reference evidence="4 5" key="1">
    <citation type="submission" date="2013-11" db="EMBL/GenBank/DDBJ databases">
        <title>The Damaraland mole rat (Fukomys damarensis) genome and evolution of African mole rats.</title>
        <authorList>
            <person name="Gladyshev V.N."/>
            <person name="Fang X."/>
        </authorList>
    </citation>
    <scope>NUCLEOTIDE SEQUENCE [LARGE SCALE GENOMIC DNA]</scope>
    <source>
        <tissue evidence="4">Liver</tissue>
    </source>
</reference>
<protein>
    <recommendedName>
        <fullName evidence="3">PPM-type phosphatase domain-containing protein</fullName>
    </recommendedName>
</protein>
<evidence type="ECO:0000259" key="3">
    <source>
        <dbReference type="PROSITE" id="PS51746"/>
    </source>
</evidence>